<dbReference type="RefSeq" id="WP_092643369.1">
    <property type="nucleotide sequence ID" value="NZ_FNID01000050.1"/>
</dbReference>
<dbReference type="Pfam" id="PF07690">
    <property type="entry name" value="MFS_1"/>
    <property type="match status" value="1"/>
</dbReference>
<dbReference type="CDD" id="cd17321">
    <property type="entry name" value="MFS_MMR_MDR_like"/>
    <property type="match status" value="1"/>
</dbReference>
<dbReference type="OrthoDB" id="102502at2"/>
<protein>
    <submittedName>
        <fullName evidence="10">Drug resistance transporter, EmrB/QacA subfamily</fullName>
    </submittedName>
</protein>
<dbReference type="PANTHER" id="PTHR42718">
    <property type="entry name" value="MAJOR FACILITATOR SUPERFAMILY MULTIDRUG TRANSPORTER MFSC"/>
    <property type="match status" value="1"/>
</dbReference>
<keyword evidence="6 8" id="KW-1133">Transmembrane helix</keyword>
<dbReference type="InterPro" id="IPR020846">
    <property type="entry name" value="MFS_dom"/>
</dbReference>
<dbReference type="InterPro" id="IPR036259">
    <property type="entry name" value="MFS_trans_sf"/>
</dbReference>
<feature type="transmembrane region" description="Helical" evidence="8">
    <location>
        <begin position="195"/>
        <end position="216"/>
    </location>
</feature>
<evidence type="ECO:0000256" key="3">
    <source>
        <dbReference type="ARBA" id="ARBA00022448"/>
    </source>
</evidence>
<gene>
    <name evidence="10" type="ORF">SAMN05192585_15015</name>
</gene>
<dbReference type="STRING" id="258515.SAMN05192585_15015"/>
<evidence type="ECO:0000256" key="4">
    <source>
        <dbReference type="ARBA" id="ARBA00022475"/>
    </source>
</evidence>
<accession>A0A1H0GFJ3</accession>
<feature type="transmembrane region" description="Helical" evidence="8">
    <location>
        <begin position="222"/>
        <end position="244"/>
    </location>
</feature>
<evidence type="ECO:0000256" key="7">
    <source>
        <dbReference type="ARBA" id="ARBA00023136"/>
    </source>
</evidence>
<dbReference type="InterPro" id="IPR011701">
    <property type="entry name" value="MFS"/>
</dbReference>
<dbReference type="PANTHER" id="PTHR42718:SF9">
    <property type="entry name" value="MAJOR FACILITATOR SUPERFAMILY MULTIDRUG TRANSPORTER MFSC"/>
    <property type="match status" value="1"/>
</dbReference>
<feature type="domain" description="Major facilitator superfamily (MFS) profile" evidence="9">
    <location>
        <begin position="12"/>
        <end position="471"/>
    </location>
</feature>
<dbReference type="GO" id="GO:0005886">
    <property type="term" value="C:plasma membrane"/>
    <property type="evidence" value="ECO:0007669"/>
    <property type="project" value="UniProtKB-SubCell"/>
</dbReference>
<feature type="transmembrane region" description="Helical" evidence="8">
    <location>
        <begin position="138"/>
        <end position="158"/>
    </location>
</feature>
<evidence type="ECO:0000256" key="5">
    <source>
        <dbReference type="ARBA" id="ARBA00022692"/>
    </source>
</evidence>
<feature type="transmembrane region" description="Helical" evidence="8">
    <location>
        <begin position="164"/>
        <end position="183"/>
    </location>
</feature>
<dbReference type="NCBIfam" id="TIGR00711">
    <property type="entry name" value="efflux_EmrB"/>
    <property type="match status" value="1"/>
</dbReference>
<feature type="transmembrane region" description="Helical" evidence="8">
    <location>
        <begin position="107"/>
        <end position="126"/>
    </location>
</feature>
<name>A0A1H0GFJ3_9FIRM</name>
<dbReference type="PRINTS" id="PR01036">
    <property type="entry name" value="TCRTETB"/>
</dbReference>
<feature type="transmembrane region" description="Helical" evidence="8">
    <location>
        <begin position="296"/>
        <end position="318"/>
    </location>
</feature>
<dbReference type="GO" id="GO:0022857">
    <property type="term" value="F:transmembrane transporter activity"/>
    <property type="evidence" value="ECO:0007669"/>
    <property type="project" value="InterPro"/>
</dbReference>
<dbReference type="AlphaFoldDB" id="A0A1H0GFJ3"/>
<feature type="transmembrane region" description="Helical" evidence="8">
    <location>
        <begin position="264"/>
        <end position="290"/>
    </location>
</feature>
<feature type="transmembrane region" description="Helical" evidence="8">
    <location>
        <begin position="78"/>
        <end position="101"/>
    </location>
</feature>
<keyword evidence="5 8" id="KW-0812">Transmembrane</keyword>
<evidence type="ECO:0000313" key="10">
    <source>
        <dbReference type="EMBL" id="SDO05670.1"/>
    </source>
</evidence>
<evidence type="ECO:0000313" key="11">
    <source>
        <dbReference type="Proteomes" id="UP000199182"/>
    </source>
</evidence>
<evidence type="ECO:0000259" key="9">
    <source>
        <dbReference type="PROSITE" id="PS50850"/>
    </source>
</evidence>
<evidence type="ECO:0000256" key="1">
    <source>
        <dbReference type="ARBA" id="ARBA00004651"/>
    </source>
</evidence>
<evidence type="ECO:0000256" key="8">
    <source>
        <dbReference type="SAM" id="Phobius"/>
    </source>
</evidence>
<dbReference type="EMBL" id="FNID01000050">
    <property type="protein sequence ID" value="SDO05670.1"/>
    <property type="molecule type" value="Genomic_DNA"/>
</dbReference>
<dbReference type="Gene3D" id="1.20.1720.10">
    <property type="entry name" value="Multidrug resistance protein D"/>
    <property type="match status" value="1"/>
</dbReference>
<keyword evidence="11" id="KW-1185">Reference proteome</keyword>
<feature type="transmembrane region" description="Helical" evidence="8">
    <location>
        <begin position="402"/>
        <end position="418"/>
    </location>
</feature>
<feature type="transmembrane region" description="Helical" evidence="8">
    <location>
        <begin position="438"/>
        <end position="465"/>
    </location>
</feature>
<sequence>MDSTNNRKVGLMLFSLALGTFMSALDSSAVSIVLPIIQNHYGVALSSVEWVSTAYLLVVSSLLLTFGRISDLLGHKRVYTTGFLIFTLGSLLCGLSLNIQMLIVCRVIQALGASMMFSSNTAIITANVPAGRRGKAMSVTAIAVAVASCSGPVFGGLLARMFSWQSVFFINIPIGIVGLVLAFKNIPEDERKKQIPFDHLGSLLIIMALFLLLLPLDLIGGVGISLPLFFLLLAVGLAAVGAFVWREKRADYPLMPLGLFKNRLYSFSLIAAVFNFSAQFMLAFLAPFYYQNIKHYSVVMTGLMYLPMPIATLLVAPLSGAISDKHDSRFLSAGGMGLMSAGLLMMSFITQETPNWYIVIAMVLSGIGSGMFQTPNNNAIMGSAPAEFRGIASGTLATMRNVGMLMGVALCGALFNYTSNQGTELFTAQGLVGDALKVAAFTYGLRITITVATGIALLAAVSSLIKGRTKEKTR</sequence>
<feature type="transmembrane region" description="Helical" evidence="8">
    <location>
        <begin position="41"/>
        <end position="66"/>
    </location>
</feature>
<comment type="similarity">
    <text evidence="2">Belongs to the major facilitator superfamily. EmrB family.</text>
</comment>
<keyword evidence="4" id="KW-1003">Cell membrane</keyword>
<dbReference type="Proteomes" id="UP000199182">
    <property type="component" value="Unassembled WGS sequence"/>
</dbReference>
<dbReference type="Gene3D" id="1.20.1250.20">
    <property type="entry name" value="MFS general substrate transporter like domains"/>
    <property type="match status" value="1"/>
</dbReference>
<evidence type="ECO:0000256" key="2">
    <source>
        <dbReference type="ARBA" id="ARBA00008537"/>
    </source>
</evidence>
<feature type="transmembrane region" description="Helical" evidence="8">
    <location>
        <begin position="355"/>
        <end position="372"/>
    </location>
</feature>
<feature type="transmembrane region" description="Helical" evidence="8">
    <location>
        <begin position="330"/>
        <end position="349"/>
    </location>
</feature>
<comment type="subcellular location">
    <subcellularLocation>
        <location evidence="1">Cell membrane</location>
        <topology evidence="1">Multi-pass membrane protein</topology>
    </subcellularLocation>
</comment>
<organism evidence="10 11">
    <name type="scientific">Acetanaerobacterium elongatum</name>
    <dbReference type="NCBI Taxonomy" id="258515"/>
    <lineage>
        <taxon>Bacteria</taxon>
        <taxon>Bacillati</taxon>
        <taxon>Bacillota</taxon>
        <taxon>Clostridia</taxon>
        <taxon>Eubacteriales</taxon>
        <taxon>Oscillospiraceae</taxon>
        <taxon>Acetanaerobacterium</taxon>
    </lineage>
</organism>
<dbReference type="PROSITE" id="PS50850">
    <property type="entry name" value="MFS"/>
    <property type="match status" value="1"/>
</dbReference>
<keyword evidence="3" id="KW-0813">Transport</keyword>
<keyword evidence="7 8" id="KW-0472">Membrane</keyword>
<reference evidence="10 11" key="1">
    <citation type="submission" date="2016-10" db="EMBL/GenBank/DDBJ databases">
        <authorList>
            <person name="de Groot N.N."/>
        </authorList>
    </citation>
    <scope>NUCLEOTIDE SEQUENCE [LARGE SCALE GENOMIC DNA]</scope>
    <source>
        <strain evidence="10 11">CGMCC 1.5012</strain>
    </source>
</reference>
<evidence type="ECO:0000256" key="6">
    <source>
        <dbReference type="ARBA" id="ARBA00022989"/>
    </source>
</evidence>
<dbReference type="InterPro" id="IPR004638">
    <property type="entry name" value="EmrB-like"/>
</dbReference>
<dbReference type="SUPFAM" id="SSF103473">
    <property type="entry name" value="MFS general substrate transporter"/>
    <property type="match status" value="1"/>
</dbReference>
<proteinExistence type="inferred from homology"/>